<accession>A0A1M4UPT2</accession>
<dbReference type="RefSeq" id="WP_072883576.1">
    <property type="nucleotide sequence ID" value="NZ_FQVO01000002.1"/>
</dbReference>
<dbReference type="Gene3D" id="1.20.120.450">
    <property type="entry name" value="dinb family like domain"/>
    <property type="match status" value="1"/>
</dbReference>
<protein>
    <submittedName>
        <fullName evidence="4">Uncharacterized damage-inducible protein DinB (Forms a four-helix bundle)</fullName>
    </submittedName>
</protein>
<dbReference type="GO" id="GO:0046872">
    <property type="term" value="F:metal ion binding"/>
    <property type="evidence" value="ECO:0007669"/>
    <property type="project" value="UniProtKB-KW"/>
</dbReference>
<feature type="binding site" evidence="3">
    <location>
        <position position="131"/>
    </location>
    <ligand>
        <name>a divalent metal cation</name>
        <dbReference type="ChEBI" id="CHEBI:60240"/>
    </ligand>
</feature>
<comment type="similarity">
    <text evidence="1">Belongs to the DinB family.</text>
</comment>
<evidence type="ECO:0000313" key="4">
    <source>
        <dbReference type="EMBL" id="SHE58761.1"/>
    </source>
</evidence>
<dbReference type="OrthoDB" id="119432at2"/>
<evidence type="ECO:0000313" key="5">
    <source>
        <dbReference type="Proteomes" id="UP000184236"/>
    </source>
</evidence>
<keyword evidence="2 3" id="KW-0479">Metal-binding</keyword>
<dbReference type="SUPFAM" id="SSF109854">
    <property type="entry name" value="DinB/YfiT-like putative metalloenzymes"/>
    <property type="match status" value="1"/>
</dbReference>
<gene>
    <name evidence="4" type="ORF">SAMN05444408_102236</name>
</gene>
<feature type="binding site" evidence="3">
    <location>
        <position position="127"/>
    </location>
    <ligand>
        <name>a divalent metal cation</name>
        <dbReference type="ChEBI" id="CHEBI:60240"/>
    </ligand>
</feature>
<dbReference type="Pfam" id="PF05163">
    <property type="entry name" value="DinB"/>
    <property type="match status" value="1"/>
</dbReference>
<name>A0A1M4UPT2_9FLAO</name>
<dbReference type="STRING" id="1302685.SAMN05444408_102236"/>
<feature type="binding site" evidence="3">
    <location>
        <position position="48"/>
    </location>
    <ligand>
        <name>a divalent metal cation</name>
        <dbReference type="ChEBI" id="CHEBI:60240"/>
    </ligand>
</feature>
<sequence length="166" mass="19261">MYRKISDFIEDWEQEFQSTKNLIALLSDNELNFSPSKNIRPIGDLVFHIVGTPGTLITEMGFSNNMLNWYSDSIESIERLIENFVKSNIELIDIISKWTDNDLEKEVSVLGDSYKKGYILSTLLIGHQAHHRGQLTILMRLKNLKLIEMYGPTYETWVEMGEEPMK</sequence>
<keyword evidence="5" id="KW-1185">Reference proteome</keyword>
<dbReference type="AlphaFoldDB" id="A0A1M4UPT2"/>
<proteinExistence type="inferred from homology"/>
<dbReference type="Proteomes" id="UP000184236">
    <property type="component" value="Unassembled WGS sequence"/>
</dbReference>
<dbReference type="InterPro" id="IPR007837">
    <property type="entry name" value="DinB"/>
</dbReference>
<dbReference type="InterPro" id="IPR034660">
    <property type="entry name" value="DinB/YfiT-like"/>
</dbReference>
<dbReference type="EMBL" id="FQVO01000002">
    <property type="protein sequence ID" value="SHE58761.1"/>
    <property type="molecule type" value="Genomic_DNA"/>
</dbReference>
<evidence type="ECO:0000256" key="1">
    <source>
        <dbReference type="ARBA" id="ARBA00008635"/>
    </source>
</evidence>
<evidence type="ECO:0000256" key="2">
    <source>
        <dbReference type="ARBA" id="ARBA00022723"/>
    </source>
</evidence>
<reference evidence="5" key="1">
    <citation type="submission" date="2016-11" db="EMBL/GenBank/DDBJ databases">
        <authorList>
            <person name="Varghese N."/>
            <person name="Submissions S."/>
        </authorList>
    </citation>
    <scope>NUCLEOTIDE SEQUENCE [LARGE SCALE GENOMIC DNA]</scope>
    <source>
        <strain evidence="5">DSM 26898</strain>
    </source>
</reference>
<evidence type="ECO:0000256" key="3">
    <source>
        <dbReference type="PIRSR" id="PIRSR607837-1"/>
    </source>
</evidence>
<organism evidence="4 5">
    <name type="scientific">Chryseobacterium takakiae</name>
    <dbReference type="NCBI Taxonomy" id="1302685"/>
    <lineage>
        <taxon>Bacteria</taxon>
        <taxon>Pseudomonadati</taxon>
        <taxon>Bacteroidota</taxon>
        <taxon>Flavobacteriia</taxon>
        <taxon>Flavobacteriales</taxon>
        <taxon>Weeksellaceae</taxon>
        <taxon>Chryseobacterium group</taxon>
        <taxon>Chryseobacterium</taxon>
    </lineage>
</organism>